<evidence type="ECO:0000256" key="1">
    <source>
        <dbReference type="SAM" id="MobiDB-lite"/>
    </source>
</evidence>
<gene>
    <name evidence="2" type="ORF">DN051_25920</name>
</gene>
<dbReference type="Proteomes" id="UP000249616">
    <property type="component" value="Chromosome"/>
</dbReference>
<protein>
    <submittedName>
        <fullName evidence="2">Uncharacterized protein</fullName>
    </submittedName>
</protein>
<dbReference type="EMBL" id="CP030073">
    <property type="protein sequence ID" value="AWW39675.1"/>
    <property type="molecule type" value="Genomic_DNA"/>
</dbReference>
<name>A0A2Z4J3A9_9ACTN</name>
<feature type="region of interest" description="Disordered" evidence="1">
    <location>
        <begin position="81"/>
        <end position="116"/>
    </location>
</feature>
<reference evidence="2 3" key="1">
    <citation type="journal article" date="2019" name="Int. J. Syst. Evol. Microbiol.">
        <title>Streptomyces cadmiisoli sp. nov., a novel actinomycete isolated from cadmium-contaminated soil.</title>
        <authorList>
            <person name="Li K."/>
            <person name="Tang X."/>
            <person name="Zhao J."/>
            <person name="Guo Y."/>
            <person name="Tang Y."/>
            <person name="Gao J."/>
        </authorList>
    </citation>
    <scope>NUCLEOTIDE SEQUENCE [LARGE SCALE GENOMIC DNA]</scope>
    <source>
        <strain evidence="2 3">ZFG47</strain>
    </source>
</reference>
<dbReference type="KEGG" id="scad:DN051_25920"/>
<accession>A0A2Z4J3A9</accession>
<evidence type="ECO:0000313" key="2">
    <source>
        <dbReference type="EMBL" id="AWW39675.1"/>
    </source>
</evidence>
<keyword evidence="3" id="KW-1185">Reference proteome</keyword>
<dbReference type="GeneID" id="32594119"/>
<dbReference type="RefSeq" id="WP_053758231.1">
    <property type="nucleotide sequence ID" value="NZ_CP030073.1"/>
</dbReference>
<feature type="compositionally biased region" description="Low complexity" evidence="1">
    <location>
        <begin position="89"/>
        <end position="116"/>
    </location>
</feature>
<proteinExistence type="predicted"/>
<organism evidence="2 3">
    <name type="scientific">Streptomyces cadmiisoli</name>
    <dbReference type="NCBI Taxonomy" id="2184053"/>
    <lineage>
        <taxon>Bacteria</taxon>
        <taxon>Bacillati</taxon>
        <taxon>Actinomycetota</taxon>
        <taxon>Actinomycetes</taxon>
        <taxon>Kitasatosporales</taxon>
        <taxon>Streptomycetaceae</taxon>
        <taxon>Streptomyces</taxon>
        <taxon>Streptomyces aurantiacus group</taxon>
    </lineage>
</organism>
<sequence length="311" mass="32332">MTDGQDTHEARGERETEERLRELLAEDAYAIEPSPVPYPAIRRRGIAGLRRRRGAVAGAALVTLAAAPVGAYTLAGADGRAQTAAPGHSATATPSRTASPTPSASPSGPARPASTGQLLDGITFEEAADGLEKCLAYDRSGFRPGGTGLGPADGYRIILALDKTGDSNSPGDGMYVVAVKERPQLTRLICTLRNGRAEGINTSVGADGGPDAGPVVPDSNGGRLHRQSVLDDGAWKLPFRWGAIGTVEPSVTRVTVSYGGETGEADLDHGWFVASGVLNVQTGAAPRVKGYDADGKLVYDSDHDQGYQKTL</sequence>
<evidence type="ECO:0000313" key="3">
    <source>
        <dbReference type="Proteomes" id="UP000249616"/>
    </source>
</evidence>
<dbReference type="AlphaFoldDB" id="A0A2Z4J3A9"/>